<keyword evidence="4" id="KW-0507">mRNA processing</keyword>
<keyword evidence="5" id="KW-0508">mRNA splicing</keyword>
<proteinExistence type="inferred from homology"/>
<dbReference type="OrthoDB" id="30179at2759"/>
<organism evidence="7 8">
    <name type="scientific">Komagataella phaffii (strain GS115 / ATCC 20864)</name>
    <name type="common">Yeast</name>
    <name type="synonym">Pichia pastoris</name>
    <dbReference type="NCBI Taxonomy" id="644223"/>
    <lineage>
        <taxon>Eukaryota</taxon>
        <taxon>Fungi</taxon>
        <taxon>Dikarya</taxon>
        <taxon>Ascomycota</taxon>
        <taxon>Saccharomycotina</taxon>
        <taxon>Pichiomycetes</taxon>
        <taxon>Pichiales</taxon>
        <taxon>Pichiaceae</taxon>
        <taxon>Komagataella</taxon>
    </lineage>
</organism>
<reference evidence="7 8" key="1">
    <citation type="journal article" date="2009" name="Nat. Biotechnol.">
        <title>Genome sequence of the recombinant protein production host Pichia pastoris.</title>
        <authorList>
            <person name="De Schutter K."/>
            <person name="Lin Y.C."/>
            <person name="Tiels P."/>
            <person name="Van Hecke A."/>
            <person name="Glinka S."/>
            <person name="Weber-Lehmann J."/>
            <person name="Rouze P."/>
            <person name="Van de Peer Y."/>
            <person name="Callewaert N."/>
        </authorList>
    </citation>
    <scope>NUCLEOTIDE SEQUENCE [LARGE SCALE GENOMIC DNA]</scope>
    <source>
        <strain evidence="8">GS115 / ATCC 20864</strain>
    </source>
</reference>
<dbReference type="GO" id="GO:0000974">
    <property type="term" value="C:Prp19 complex"/>
    <property type="evidence" value="ECO:0007669"/>
    <property type="project" value="EnsemblFungi"/>
</dbReference>
<dbReference type="RefSeq" id="XP_002489613.1">
    <property type="nucleotide sequence ID" value="XM_002489568.1"/>
</dbReference>
<dbReference type="EMBL" id="FN392319">
    <property type="protein sequence ID" value="CAY67332.1"/>
    <property type="molecule type" value="Genomic_DNA"/>
</dbReference>
<evidence type="ECO:0000256" key="6">
    <source>
        <dbReference type="SAM" id="MobiDB-lite"/>
    </source>
</evidence>
<dbReference type="PANTHER" id="PTHR12718:SF2">
    <property type="entry name" value="SPLICEOSOME-ASSOCIATED PROTEIN CWC15 HOMOLOG"/>
    <property type="match status" value="1"/>
</dbReference>
<feature type="compositionally biased region" description="Basic and acidic residues" evidence="6">
    <location>
        <begin position="132"/>
        <end position="156"/>
    </location>
</feature>
<dbReference type="eggNOG" id="KOG3228">
    <property type="taxonomic scope" value="Eukaryota"/>
</dbReference>
<dbReference type="Pfam" id="PF04889">
    <property type="entry name" value="Cwf_Cwc_15"/>
    <property type="match status" value="2"/>
</dbReference>
<dbReference type="GO" id="GO:0071013">
    <property type="term" value="C:catalytic step 2 spliceosome"/>
    <property type="evidence" value="ECO:0007669"/>
    <property type="project" value="TreeGrafter"/>
</dbReference>
<dbReference type="AlphaFoldDB" id="C4QVQ9"/>
<feature type="compositionally biased region" description="Acidic residues" evidence="6">
    <location>
        <begin position="121"/>
        <end position="131"/>
    </location>
</feature>
<feature type="region of interest" description="Disordered" evidence="6">
    <location>
        <begin position="1"/>
        <end position="188"/>
    </location>
</feature>
<gene>
    <name evidence="7" type="ordered locus">PAS_chr1-3_0268</name>
</gene>
<feature type="compositionally biased region" description="Low complexity" evidence="6">
    <location>
        <begin position="109"/>
        <end position="120"/>
    </location>
</feature>
<comment type="function">
    <text evidence="1">Involved in pre-mRNA splicing.</text>
</comment>
<dbReference type="KEGG" id="ppa:PAS_chr1-3_0268"/>
<evidence type="ECO:0000313" key="8">
    <source>
        <dbReference type="Proteomes" id="UP000000314"/>
    </source>
</evidence>
<dbReference type="InterPro" id="IPR006973">
    <property type="entry name" value="Cwf_Cwc_15"/>
</dbReference>
<evidence type="ECO:0000256" key="1">
    <source>
        <dbReference type="ARBA" id="ARBA00003777"/>
    </source>
</evidence>
<evidence type="ECO:0000256" key="5">
    <source>
        <dbReference type="ARBA" id="ARBA00023187"/>
    </source>
</evidence>
<dbReference type="PANTHER" id="PTHR12718">
    <property type="entry name" value="CELL CYCLE CONTROL PROTEIN CWF15"/>
    <property type="match status" value="1"/>
</dbReference>
<evidence type="ECO:0000256" key="3">
    <source>
        <dbReference type="ARBA" id="ARBA00020693"/>
    </source>
</evidence>
<evidence type="ECO:0000313" key="7">
    <source>
        <dbReference type="EMBL" id="CAY67332.1"/>
    </source>
</evidence>
<sequence length="205" mass="23927">MTSAHRPTFDPVKGKAEQMRSAVTHARSLPSHTKMKYRRATRTEDLEGKNAEAKKNDNENDDENEDGMLSYSKFTLVEDGPYKEHKNSGDNDDGHFYSQEQVNQSNLGSSQTEVNNSESSSEYESESEDEETLLRELEKIKQERKEKKMEEIETEMRTIPQKRSWRNSTFRNTNSKKTTTDKKSSYTNDTLKTDYHQKFMDKFIK</sequence>
<evidence type="ECO:0000256" key="4">
    <source>
        <dbReference type="ARBA" id="ARBA00022664"/>
    </source>
</evidence>
<feature type="compositionally biased region" description="Basic and acidic residues" evidence="6">
    <location>
        <begin position="41"/>
        <end position="58"/>
    </location>
</feature>
<dbReference type="OMA" id="YRYARIS"/>
<evidence type="ECO:0000256" key="2">
    <source>
        <dbReference type="ARBA" id="ARBA00006644"/>
    </source>
</evidence>
<feature type="compositionally biased region" description="Basic and acidic residues" evidence="6">
    <location>
        <begin position="80"/>
        <end position="95"/>
    </location>
</feature>
<dbReference type="GeneID" id="8196499"/>
<dbReference type="GO" id="GO:0003723">
    <property type="term" value="F:RNA binding"/>
    <property type="evidence" value="ECO:0007669"/>
    <property type="project" value="EnsemblFungi"/>
</dbReference>
<dbReference type="STRING" id="644223.C4QVQ9"/>
<dbReference type="Proteomes" id="UP000000314">
    <property type="component" value="Chromosome 1"/>
</dbReference>
<dbReference type="InParanoid" id="C4QVQ9"/>
<dbReference type="GO" id="GO:0045292">
    <property type="term" value="P:mRNA cis splicing, via spliceosome"/>
    <property type="evidence" value="ECO:0007669"/>
    <property type="project" value="TreeGrafter"/>
</dbReference>
<name>C4QVQ9_KOMPG</name>
<comment type="similarity">
    <text evidence="2">Belongs to the CWC15 family.</text>
</comment>
<protein>
    <recommendedName>
        <fullName evidence="3">Pre-mRNA-splicing factor CWC15</fullName>
    </recommendedName>
</protein>
<accession>C4QVQ9</accession>
<feature type="compositionally biased region" description="Polar residues" evidence="6">
    <location>
        <begin position="98"/>
        <end position="108"/>
    </location>
</feature>
<keyword evidence="8" id="KW-1185">Reference proteome</keyword>
<dbReference type="HOGENOM" id="CLU_068312_1_0_1"/>
<dbReference type="GO" id="GO:0071014">
    <property type="term" value="C:post-mRNA release spliceosomal complex"/>
    <property type="evidence" value="ECO:0007669"/>
    <property type="project" value="EnsemblFungi"/>
</dbReference>
<dbReference type="FunCoup" id="C4QVQ9">
    <property type="interactions" value="148"/>
</dbReference>